<dbReference type="eggNOG" id="COG0693">
    <property type="taxonomic scope" value="Bacteria"/>
</dbReference>
<dbReference type="InterPro" id="IPR006287">
    <property type="entry name" value="DJ-1"/>
</dbReference>
<evidence type="ECO:0000259" key="1">
    <source>
        <dbReference type="Pfam" id="PF01965"/>
    </source>
</evidence>
<dbReference type="Pfam" id="PF01965">
    <property type="entry name" value="DJ-1_PfpI"/>
    <property type="match status" value="1"/>
</dbReference>
<dbReference type="NCBIfam" id="TIGR01383">
    <property type="entry name" value="not_thiJ"/>
    <property type="match status" value="1"/>
</dbReference>
<dbReference type="InterPro" id="IPR050325">
    <property type="entry name" value="Prot/Nucl_acid_deglycase"/>
</dbReference>
<organism evidence="2 3">
    <name type="scientific">Enterocloster bolteae (strain ATCC BAA-613 / DSM 15670 / CCUG 46953 / JCM 12243 / WAL 16351)</name>
    <name type="common">Clostridium bolteae</name>
    <dbReference type="NCBI Taxonomy" id="411902"/>
    <lineage>
        <taxon>Bacteria</taxon>
        <taxon>Bacillati</taxon>
        <taxon>Bacillota</taxon>
        <taxon>Clostridia</taxon>
        <taxon>Lachnospirales</taxon>
        <taxon>Lachnospiraceae</taxon>
        <taxon>Enterocloster</taxon>
    </lineage>
</organism>
<dbReference type="Proteomes" id="UP000005396">
    <property type="component" value="Unassembled WGS sequence"/>
</dbReference>
<reference evidence="2 3" key="1">
    <citation type="submission" date="2007-08" db="EMBL/GenBank/DDBJ databases">
        <authorList>
            <person name="Fulton L."/>
            <person name="Clifton S."/>
            <person name="Fulton B."/>
            <person name="Xu J."/>
            <person name="Minx P."/>
            <person name="Pepin K.H."/>
            <person name="Johnson M."/>
            <person name="Thiruvilangam P."/>
            <person name="Bhonagiri V."/>
            <person name="Nash W.E."/>
            <person name="Mardis E.R."/>
            <person name="Wilson R.K."/>
        </authorList>
    </citation>
    <scope>NUCLEOTIDE SEQUENCE [LARGE SCALE GENOMIC DNA]</scope>
    <source>
        <strain evidence="3">ATCC BAA-613 / DSM 15670 / CCUG 46953 / JCM 12243 / WAL 16351</strain>
    </source>
</reference>
<dbReference type="PaxDb" id="411902-CLOBOL_01261"/>
<accession>A8RKB7</accession>
<sequence length="191" mass="20210">MAEREIIMAKVYAFLADGLEEVECLAVVDVLRRSGVEVTLVSVTGDRKVTGSHGIELGTDALFEDVNPDVADVLFLPGGMPGTNNLKAHMGLRAAVECANKQGRRIAAICAAPSILGSMGLLKGRTATCYPGFEDQLTGVSYTSQGVVTDGNITTGRGLGFALDMGLELIRLLQGPQQAQKIAAAIQYNWK</sequence>
<dbReference type="InterPro" id="IPR002818">
    <property type="entry name" value="DJ-1/PfpI"/>
</dbReference>
<evidence type="ECO:0000313" key="3">
    <source>
        <dbReference type="Proteomes" id="UP000005396"/>
    </source>
</evidence>
<dbReference type="PANTHER" id="PTHR48094">
    <property type="entry name" value="PROTEIN/NUCLEIC ACID DEGLYCASE DJ-1-RELATED"/>
    <property type="match status" value="1"/>
</dbReference>
<evidence type="ECO:0000313" key="2">
    <source>
        <dbReference type="EMBL" id="EDP18390.1"/>
    </source>
</evidence>
<dbReference type="AlphaFoldDB" id="A8RKB7"/>
<dbReference type="InterPro" id="IPR029062">
    <property type="entry name" value="Class_I_gatase-like"/>
</dbReference>
<gene>
    <name evidence="2" type="ORF">CLOBOL_01261</name>
</gene>
<reference evidence="2 3" key="2">
    <citation type="submission" date="2007-09" db="EMBL/GenBank/DDBJ databases">
        <title>Draft genome sequence of Clostridium bolteae (ATCC BAA-613).</title>
        <authorList>
            <person name="Sudarsanam P."/>
            <person name="Ley R."/>
            <person name="Guruge J."/>
            <person name="Turnbaugh P.J."/>
            <person name="Mahowald M."/>
            <person name="Liep D."/>
            <person name="Gordon J."/>
        </authorList>
    </citation>
    <scope>NUCLEOTIDE SEQUENCE [LARGE SCALE GENOMIC DNA]</scope>
    <source>
        <strain evidence="3">ATCC BAA-613 / DSM 15670 / CCUG 46953 / JCM 12243 / WAL 16351</strain>
    </source>
</reference>
<dbReference type="CDD" id="cd03135">
    <property type="entry name" value="GATase1_DJ-1"/>
    <property type="match status" value="1"/>
</dbReference>
<name>A8RKB7_ENTBW</name>
<dbReference type="Gene3D" id="3.40.50.880">
    <property type="match status" value="1"/>
</dbReference>
<comment type="caution">
    <text evidence="2">The sequence shown here is derived from an EMBL/GenBank/DDBJ whole genome shotgun (WGS) entry which is preliminary data.</text>
</comment>
<protein>
    <recommendedName>
        <fullName evidence="1">DJ-1/PfpI domain-containing protein</fullName>
    </recommendedName>
</protein>
<dbReference type="GO" id="GO:0005737">
    <property type="term" value="C:cytoplasm"/>
    <property type="evidence" value="ECO:0007669"/>
    <property type="project" value="TreeGrafter"/>
</dbReference>
<dbReference type="PANTHER" id="PTHR48094:SF12">
    <property type="entry name" value="PARKINSON DISEASE PROTEIN 7 HOMOLOG"/>
    <property type="match status" value="1"/>
</dbReference>
<dbReference type="HOGENOM" id="CLU_000445_44_2_9"/>
<dbReference type="SUPFAM" id="SSF52317">
    <property type="entry name" value="Class I glutamine amidotransferase-like"/>
    <property type="match status" value="1"/>
</dbReference>
<proteinExistence type="predicted"/>
<dbReference type="EMBL" id="ABCC02000015">
    <property type="protein sequence ID" value="EDP18390.1"/>
    <property type="molecule type" value="Genomic_DNA"/>
</dbReference>
<feature type="domain" description="DJ-1/PfpI" evidence="1">
    <location>
        <begin position="10"/>
        <end position="171"/>
    </location>
</feature>